<keyword evidence="8" id="KW-1185">Reference proteome</keyword>
<dbReference type="AlphaFoldDB" id="A0ABD2MHL6"/>
<dbReference type="PANTHER" id="PTHR22950:SF494">
    <property type="entry name" value="GH04538P"/>
    <property type="match status" value="1"/>
</dbReference>
<evidence type="ECO:0000256" key="1">
    <source>
        <dbReference type="ARBA" id="ARBA00004141"/>
    </source>
</evidence>
<evidence type="ECO:0000256" key="5">
    <source>
        <dbReference type="SAM" id="Phobius"/>
    </source>
</evidence>
<feature type="transmembrane region" description="Helical" evidence="5">
    <location>
        <begin position="152"/>
        <end position="169"/>
    </location>
</feature>
<dbReference type="Proteomes" id="UP001516400">
    <property type="component" value="Unassembled WGS sequence"/>
</dbReference>
<proteinExistence type="predicted"/>
<dbReference type="GO" id="GO:0016020">
    <property type="term" value="C:membrane"/>
    <property type="evidence" value="ECO:0007669"/>
    <property type="project" value="UniProtKB-SubCell"/>
</dbReference>
<dbReference type="PANTHER" id="PTHR22950">
    <property type="entry name" value="AMINO ACID TRANSPORTER"/>
    <property type="match status" value="1"/>
</dbReference>
<reference evidence="7 8" key="1">
    <citation type="journal article" date="2021" name="BMC Biol.">
        <title>Horizontally acquired antibacterial genes associated with adaptive radiation of ladybird beetles.</title>
        <authorList>
            <person name="Li H.S."/>
            <person name="Tang X.F."/>
            <person name="Huang Y.H."/>
            <person name="Xu Z.Y."/>
            <person name="Chen M.L."/>
            <person name="Du X.Y."/>
            <person name="Qiu B.Y."/>
            <person name="Chen P.T."/>
            <person name="Zhang W."/>
            <person name="Slipinski A."/>
            <person name="Escalona H.E."/>
            <person name="Waterhouse R.M."/>
            <person name="Zwick A."/>
            <person name="Pang H."/>
        </authorList>
    </citation>
    <scope>NUCLEOTIDE SEQUENCE [LARGE SCALE GENOMIC DNA]</scope>
    <source>
        <strain evidence="7">SYSU2018</strain>
    </source>
</reference>
<name>A0ABD2MHL6_9CUCU</name>
<comment type="subcellular location">
    <subcellularLocation>
        <location evidence="1">Membrane</location>
        <topology evidence="1">Multi-pass membrane protein</topology>
    </subcellularLocation>
</comment>
<evidence type="ECO:0000313" key="8">
    <source>
        <dbReference type="Proteomes" id="UP001516400"/>
    </source>
</evidence>
<sequence length="242" mass="27054">MVSFGITFYYMIIYTVKDEVQPSYLTNGVKDLPRFLVTVIFAMEGIGTIMPVENSMLKPNFIGCPGVLNISMGIVVSLYAAMGLFGYYVFGATAQGSITYNLPNENLAMAAKGCISAAVFFTFMLQFYVPMEISWRNMHDYFSPKYYNIIQIIWRIIAVIFITVIALSVPDLTTIIDLVGAIFFSTLGLFIPAVLDIIVNWDDGLGCFNWRLYKNLFIMFIAVFALCSGTYFAVDNLITGSN</sequence>
<gene>
    <name evidence="7" type="ORF">HHI36_010014</name>
</gene>
<feature type="transmembrane region" description="Helical" evidence="5">
    <location>
        <begin position="32"/>
        <end position="52"/>
    </location>
</feature>
<keyword evidence="2 5" id="KW-0812">Transmembrane</keyword>
<accession>A0ABD2MHL6</accession>
<feature type="transmembrane region" description="Helical" evidence="5">
    <location>
        <begin position="216"/>
        <end position="234"/>
    </location>
</feature>
<dbReference type="Pfam" id="PF01490">
    <property type="entry name" value="Aa_trans"/>
    <property type="match status" value="1"/>
</dbReference>
<feature type="transmembrane region" description="Helical" evidence="5">
    <location>
        <begin position="64"/>
        <end position="90"/>
    </location>
</feature>
<organism evidence="7 8">
    <name type="scientific">Cryptolaemus montrouzieri</name>
    <dbReference type="NCBI Taxonomy" id="559131"/>
    <lineage>
        <taxon>Eukaryota</taxon>
        <taxon>Metazoa</taxon>
        <taxon>Ecdysozoa</taxon>
        <taxon>Arthropoda</taxon>
        <taxon>Hexapoda</taxon>
        <taxon>Insecta</taxon>
        <taxon>Pterygota</taxon>
        <taxon>Neoptera</taxon>
        <taxon>Endopterygota</taxon>
        <taxon>Coleoptera</taxon>
        <taxon>Polyphaga</taxon>
        <taxon>Cucujiformia</taxon>
        <taxon>Coccinelloidea</taxon>
        <taxon>Coccinellidae</taxon>
        <taxon>Scymninae</taxon>
        <taxon>Scymnini</taxon>
        <taxon>Cryptolaemus</taxon>
    </lineage>
</organism>
<evidence type="ECO:0000259" key="6">
    <source>
        <dbReference type="Pfam" id="PF01490"/>
    </source>
</evidence>
<keyword evidence="3 5" id="KW-1133">Transmembrane helix</keyword>
<keyword evidence="4 5" id="KW-0472">Membrane</keyword>
<dbReference type="EMBL" id="JABFTP020000001">
    <property type="protein sequence ID" value="KAL3265817.1"/>
    <property type="molecule type" value="Genomic_DNA"/>
</dbReference>
<feature type="transmembrane region" description="Helical" evidence="5">
    <location>
        <begin position="175"/>
        <end position="195"/>
    </location>
</feature>
<protein>
    <recommendedName>
        <fullName evidence="6">Amino acid transporter transmembrane domain-containing protein</fullName>
    </recommendedName>
</protein>
<feature type="transmembrane region" description="Helical" evidence="5">
    <location>
        <begin position="110"/>
        <end position="131"/>
    </location>
</feature>
<feature type="domain" description="Amino acid transporter transmembrane" evidence="6">
    <location>
        <begin position="27"/>
        <end position="233"/>
    </location>
</feature>
<dbReference type="InterPro" id="IPR013057">
    <property type="entry name" value="AA_transpt_TM"/>
</dbReference>
<evidence type="ECO:0000256" key="4">
    <source>
        <dbReference type="ARBA" id="ARBA00023136"/>
    </source>
</evidence>
<evidence type="ECO:0000256" key="3">
    <source>
        <dbReference type="ARBA" id="ARBA00022989"/>
    </source>
</evidence>
<evidence type="ECO:0000313" key="7">
    <source>
        <dbReference type="EMBL" id="KAL3265817.1"/>
    </source>
</evidence>
<evidence type="ECO:0000256" key="2">
    <source>
        <dbReference type="ARBA" id="ARBA00022692"/>
    </source>
</evidence>
<comment type="caution">
    <text evidence="7">The sequence shown here is derived from an EMBL/GenBank/DDBJ whole genome shotgun (WGS) entry which is preliminary data.</text>
</comment>